<evidence type="ECO:0000256" key="11">
    <source>
        <dbReference type="SAM" id="Phobius"/>
    </source>
</evidence>
<keyword evidence="7 10" id="KW-0653">Protein transport</keyword>
<gene>
    <name evidence="12" type="ORF">CQ405_06445</name>
</gene>
<sequence length="129" mass="14895">MEIKNNFKLNVIPLIDVMLVLLAIVLTAASFIEYGKIDVKLPKQNTSLKKEDIPKERVEIILSSDSQIRLNNQNLDLDSLKIELSKLKKDDFILFKGDQKAEFGKFVDILQILKYLDLQNFLIMTQVEQ</sequence>
<keyword evidence="6 10" id="KW-0812">Transmembrane</keyword>
<keyword evidence="9 11" id="KW-0472">Membrane</keyword>
<feature type="transmembrane region" description="Helical" evidence="11">
    <location>
        <begin position="12"/>
        <end position="34"/>
    </location>
</feature>
<comment type="caution">
    <text evidence="12">The sequence shown here is derived from an EMBL/GenBank/DDBJ whole genome shotgun (WGS) entry which is preliminary data.</text>
</comment>
<dbReference type="Proteomes" id="UP000240535">
    <property type="component" value="Unassembled WGS sequence"/>
</dbReference>
<evidence type="ECO:0000256" key="2">
    <source>
        <dbReference type="ARBA" id="ARBA00005811"/>
    </source>
</evidence>
<organism evidence="12 13">
    <name type="scientific">Campylobacter blaseri</name>
    <dbReference type="NCBI Taxonomy" id="2042961"/>
    <lineage>
        <taxon>Bacteria</taxon>
        <taxon>Pseudomonadati</taxon>
        <taxon>Campylobacterota</taxon>
        <taxon>Epsilonproteobacteria</taxon>
        <taxon>Campylobacterales</taxon>
        <taxon>Campylobacteraceae</taxon>
        <taxon>Campylobacter</taxon>
    </lineage>
</organism>
<dbReference type="GO" id="GO:0015031">
    <property type="term" value="P:protein transport"/>
    <property type="evidence" value="ECO:0007669"/>
    <property type="project" value="UniProtKB-KW"/>
</dbReference>
<evidence type="ECO:0000256" key="10">
    <source>
        <dbReference type="RuleBase" id="RU003879"/>
    </source>
</evidence>
<keyword evidence="3 10" id="KW-0813">Transport</keyword>
<proteinExistence type="inferred from homology"/>
<dbReference type="GO" id="GO:0005886">
    <property type="term" value="C:plasma membrane"/>
    <property type="evidence" value="ECO:0007669"/>
    <property type="project" value="UniProtKB-SubCell"/>
</dbReference>
<evidence type="ECO:0000256" key="3">
    <source>
        <dbReference type="ARBA" id="ARBA00022448"/>
    </source>
</evidence>
<dbReference type="PANTHER" id="PTHR30558">
    <property type="entry name" value="EXBD MEMBRANE COMPONENT OF PMF-DRIVEN MACROMOLECULE IMPORT SYSTEM"/>
    <property type="match status" value="1"/>
</dbReference>
<evidence type="ECO:0000256" key="8">
    <source>
        <dbReference type="ARBA" id="ARBA00022989"/>
    </source>
</evidence>
<name>A0A2P8QZU1_9BACT</name>
<dbReference type="InterPro" id="IPR003400">
    <property type="entry name" value="ExbD"/>
</dbReference>
<dbReference type="EMBL" id="PDHH01000005">
    <property type="protein sequence ID" value="PSM51764.1"/>
    <property type="molecule type" value="Genomic_DNA"/>
</dbReference>
<dbReference type="Pfam" id="PF02472">
    <property type="entry name" value="ExbD"/>
    <property type="match status" value="1"/>
</dbReference>
<keyword evidence="4" id="KW-1003">Cell membrane</keyword>
<comment type="similarity">
    <text evidence="2 10">Belongs to the ExbD/TolR family.</text>
</comment>
<keyword evidence="13" id="KW-1185">Reference proteome</keyword>
<evidence type="ECO:0000256" key="6">
    <source>
        <dbReference type="ARBA" id="ARBA00022692"/>
    </source>
</evidence>
<evidence type="ECO:0000256" key="1">
    <source>
        <dbReference type="ARBA" id="ARBA00004249"/>
    </source>
</evidence>
<evidence type="ECO:0000256" key="9">
    <source>
        <dbReference type="ARBA" id="ARBA00023136"/>
    </source>
</evidence>
<accession>A0A2P8QZU1</accession>
<keyword evidence="5" id="KW-0997">Cell inner membrane</keyword>
<dbReference type="GO" id="GO:0022857">
    <property type="term" value="F:transmembrane transporter activity"/>
    <property type="evidence" value="ECO:0007669"/>
    <property type="project" value="InterPro"/>
</dbReference>
<dbReference type="OrthoDB" id="9798629at2"/>
<evidence type="ECO:0000313" key="13">
    <source>
        <dbReference type="Proteomes" id="UP000240535"/>
    </source>
</evidence>
<dbReference type="AlphaFoldDB" id="A0A2P8QZU1"/>
<evidence type="ECO:0008006" key="14">
    <source>
        <dbReference type="Google" id="ProtNLM"/>
    </source>
</evidence>
<evidence type="ECO:0000313" key="12">
    <source>
        <dbReference type="EMBL" id="PSM51764.1"/>
    </source>
</evidence>
<evidence type="ECO:0000256" key="5">
    <source>
        <dbReference type="ARBA" id="ARBA00022519"/>
    </source>
</evidence>
<evidence type="ECO:0000256" key="7">
    <source>
        <dbReference type="ARBA" id="ARBA00022927"/>
    </source>
</evidence>
<reference evidence="13" key="1">
    <citation type="submission" date="2017-10" db="EMBL/GenBank/DDBJ databases">
        <title>Campylobacter species from seals.</title>
        <authorList>
            <person name="Gilbert M.J."/>
            <person name="Zomer A.L."/>
            <person name="Timmerman A.J."/>
            <person name="Duim B."/>
            <person name="Wagenaar J.A."/>
        </authorList>
    </citation>
    <scope>NUCLEOTIDE SEQUENCE [LARGE SCALE GENOMIC DNA]</scope>
    <source>
        <strain evidence="13">17S00004-5</strain>
    </source>
</reference>
<keyword evidence="8 11" id="KW-1133">Transmembrane helix</keyword>
<dbReference type="RefSeq" id="WP_106871863.1">
    <property type="nucleotide sequence ID" value="NZ_CP053841.1"/>
</dbReference>
<dbReference type="PANTHER" id="PTHR30558:SF12">
    <property type="entry name" value="BIOPOLYMER TRANSPORT PROTEIN EXBD"/>
    <property type="match status" value="1"/>
</dbReference>
<evidence type="ECO:0000256" key="4">
    <source>
        <dbReference type="ARBA" id="ARBA00022475"/>
    </source>
</evidence>
<protein>
    <recommendedName>
        <fullName evidence="14">Biopolymer transport protein ExbD</fullName>
    </recommendedName>
</protein>
<comment type="subcellular location">
    <subcellularLocation>
        <location evidence="1">Cell inner membrane</location>
        <topology evidence="1">Single-pass type II membrane protein</topology>
    </subcellularLocation>
    <subcellularLocation>
        <location evidence="10">Cell membrane</location>
        <topology evidence="10">Single-pass type II membrane protein</topology>
    </subcellularLocation>
</comment>